<organism evidence="5 6">
    <name type="scientific">Malassezia arunalokei</name>
    <dbReference type="NCBI Taxonomy" id="1514897"/>
    <lineage>
        <taxon>Eukaryota</taxon>
        <taxon>Fungi</taxon>
        <taxon>Dikarya</taxon>
        <taxon>Basidiomycota</taxon>
        <taxon>Ustilaginomycotina</taxon>
        <taxon>Malasseziomycetes</taxon>
        <taxon>Malasseziales</taxon>
        <taxon>Malasseziaceae</taxon>
        <taxon>Malassezia</taxon>
    </lineage>
</organism>
<dbReference type="Gene3D" id="3.90.1150.10">
    <property type="entry name" value="Aspartate Aminotransferase, domain 1"/>
    <property type="match status" value="1"/>
</dbReference>
<dbReference type="Proteomes" id="UP001217582">
    <property type="component" value="Chromosome 1"/>
</dbReference>
<feature type="transmembrane region" description="Helical" evidence="4">
    <location>
        <begin position="630"/>
        <end position="648"/>
    </location>
</feature>
<sequence>MSGPATPPQLDTLVIHADQPDHIREPAYAVAPSISVSTTYHQPHPDSELAHTGHGEPHPEDAFHIYSRYSQDTRVRSERVISGMLKGHALLYSSGLSASDAIADLLLPSTIAIRRGYFGVHDVFQKYAQGRNVKFIDLDDEYPTQEGTPSQEDYDVRRGATLVWLETPLNPTGEARDIEHYAQRAHAAHAYLAVDATLAPPPLQNPFQHGADFVMHSGTKYFGGHSDLLVGIAATQNYKQFVALWKERSISGRVPGSLETFLLLRSLRTMPLRVRHQSATAAHLVQFLYSLTEGQVPAEHVPADIANGRFVKQVWHSSLQPRSTYPEEVADTQKENHTFDPKTQLPNGGSPTFGLLTAHADYAKYLPHFLSYFVPATSLGGVESLIEQRVIASPDTDPRLIRISVGLEDSEDLRNDLLQAMLATLQYQRGRVSLAQAQHPNNIALVQKSMHCLHTLRVLLALLITLGAAQVLYELEYNAAQPAISPVSFPMTEALPAPASTPSLEKRNATTSNHIENASSVAPGATASITADTDKGTCQMSNDLDDNQQASWTETVVSTCCTSEAYSECWFRIQAKTDAKNACVIPRCGALLSNEPDKMAGFRPLSGSIGEGKYQNMFPILILSAAVRPAIPFLLFLVAPLCISFILWL</sequence>
<dbReference type="InterPro" id="IPR054542">
    <property type="entry name" value="Cys_met_metab_PP"/>
</dbReference>
<evidence type="ECO:0000256" key="4">
    <source>
        <dbReference type="SAM" id="Phobius"/>
    </source>
</evidence>
<dbReference type="GO" id="GO:0016846">
    <property type="term" value="F:carbon-sulfur lyase activity"/>
    <property type="evidence" value="ECO:0007669"/>
    <property type="project" value="TreeGrafter"/>
</dbReference>
<dbReference type="GO" id="GO:0030170">
    <property type="term" value="F:pyridoxal phosphate binding"/>
    <property type="evidence" value="ECO:0007669"/>
    <property type="project" value="InterPro"/>
</dbReference>
<dbReference type="InterPro" id="IPR015424">
    <property type="entry name" value="PyrdxlP-dep_Trfase"/>
</dbReference>
<keyword evidence="4" id="KW-0812">Transmembrane</keyword>
<accession>A0AAJ5Z2B1</accession>
<keyword evidence="6" id="KW-1185">Reference proteome</keyword>
<dbReference type="EMBL" id="CP119916">
    <property type="protein sequence ID" value="WFD14629.1"/>
    <property type="molecule type" value="Genomic_DNA"/>
</dbReference>
<dbReference type="InterPro" id="IPR015421">
    <property type="entry name" value="PyrdxlP-dep_Trfase_major"/>
</dbReference>
<dbReference type="PANTHER" id="PTHR11808">
    <property type="entry name" value="TRANS-SULFURATION ENZYME FAMILY MEMBER"/>
    <property type="match status" value="1"/>
</dbReference>
<dbReference type="PANTHER" id="PTHR11808:SF35">
    <property type="entry name" value="CYSTATHIONINE GAMMA-SYNTHASE (AFU_ORTHOLOGUE AFUA_7G01590)"/>
    <property type="match status" value="1"/>
</dbReference>
<evidence type="ECO:0000313" key="5">
    <source>
        <dbReference type="EMBL" id="WFD14629.1"/>
    </source>
</evidence>
<feature type="region of interest" description="Disordered" evidence="3">
    <location>
        <begin position="37"/>
        <end position="56"/>
    </location>
</feature>
<comment type="cofactor">
    <cofactor evidence="1">
        <name>pyridoxal 5'-phosphate</name>
        <dbReference type="ChEBI" id="CHEBI:597326"/>
    </cofactor>
</comment>
<evidence type="ECO:0000256" key="1">
    <source>
        <dbReference type="ARBA" id="ARBA00001933"/>
    </source>
</evidence>
<evidence type="ECO:0000256" key="3">
    <source>
        <dbReference type="SAM" id="MobiDB-lite"/>
    </source>
</evidence>
<dbReference type="Gene3D" id="3.40.640.10">
    <property type="entry name" value="Type I PLP-dependent aspartate aminotransferase-like (Major domain)"/>
    <property type="match status" value="1"/>
</dbReference>
<keyword evidence="2" id="KW-0663">Pyridoxal phosphate</keyword>
<gene>
    <name evidence="5" type="ORF">MARU1_000635</name>
</gene>
<dbReference type="GO" id="GO:0019346">
    <property type="term" value="P:transsulfuration"/>
    <property type="evidence" value="ECO:0007669"/>
    <property type="project" value="InterPro"/>
</dbReference>
<dbReference type="GO" id="GO:0005737">
    <property type="term" value="C:cytoplasm"/>
    <property type="evidence" value="ECO:0007669"/>
    <property type="project" value="TreeGrafter"/>
</dbReference>
<dbReference type="AlphaFoldDB" id="A0AAJ5Z2B1"/>
<dbReference type="SUPFAM" id="SSF53383">
    <property type="entry name" value="PLP-dependent transferases"/>
    <property type="match status" value="1"/>
</dbReference>
<dbReference type="EC" id="2.5.1.48" evidence="5"/>
<dbReference type="GO" id="GO:0003962">
    <property type="term" value="F:cystathionine gamma-synthase activity"/>
    <property type="evidence" value="ECO:0007669"/>
    <property type="project" value="UniProtKB-EC"/>
</dbReference>
<feature type="compositionally biased region" description="Basic and acidic residues" evidence="3">
    <location>
        <begin position="43"/>
        <end position="56"/>
    </location>
</feature>
<proteinExistence type="predicted"/>
<keyword evidence="5" id="KW-0808">Transferase</keyword>
<reference evidence="5 6" key="1">
    <citation type="submission" date="2023-03" db="EMBL/GenBank/DDBJ databases">
        <title>Mating type loci evolution in Malassezia.</title>
        <authorList>
            <person name="Coelho M.A."/>
        </authorList>
    </citation>
    <scope>NUCLEOTIDE SEQUENCE [LARGE SCALE GENOMIC DNA]</scope>
    <source>
        <strain evidence="5 6">CBS 13387</strain>
    </source>
</reference>
<dbReference type="InterPro" id="IPR015422">
    <property type="entry name" value="PyrdxlP-dep_Trfase_small"/>
</dbReference>
<keyword evidence="4" id="KW-1133">Transmembrane helix</keyword>
<name>A0AAJ5Z2B1_9BASI</name>
<protein>
    <submittedName>
        <fullName evidence="5">Cystathionine gamma-synthase</fullName>
        <ecNumber evidence="5">2.5.1.48</ecNumber>
    </submittedName>
</protein>
<evidence type="ECO:0000256" key="2">
    <source>
        <dbReference type="ARBA" id="ARBA00022898"/>
    </source>
</evidence>
<evidence type="ECO:0000313" key="6">
    <source>
        <dbReference type="Proteomes" id="UP001217582"/>
    </source>
</evidence>
<dbReference type="InterPro" id="IPR000277">
    <property type="entry name" value="Cys/Met-Metab_PyrdxlP-dep_enz"/>
</dbReference>
<dbReference type="Pfam" id="PF01053">
    <property type="entry name" value="Cys_Met_Meta_PP"/>
    <property type="match status" value="1"/>
</dbReference>
<dbReference type="PROSITE" id="PS00868">
    <property type="entry name" value="CYS_MET_METAB_PP"/>
    <property type="match status" value="1"/>
</dbReference>
<keyword evidence="4" id="KW-0472">Membrane</keyword>